<keyword evidence="3" id="KW-0677">Repeat</keyword>
<dbReference type="InterPro" id="IPR051502">
    <property type="entry name" value="RLP_Defense_Trigger"/>
</dbReference>
<accession>A0A6D2HJQ4</accession>
<dbReference type="Gene3D" id="3.80.10.10">
    <property type="entry name" value="Ribonuclease Inhibitor"/>
    <property type="match status" value="1"/>
</dbReference>
<keyword evidence="5" id="KW-0472">Membrane</keyword>
<evidence type="ECO:0000313" key="6">
    <source>
        <dbReference type="EMBL" id="CAA7013828.1"/>
    </source>
</evidence>
<dbReference type="InterPro" id="IPR001611">
    <property type="entry name" value="Leu-rich_rpt"/>
</dbReference>
<evidence type="ECO:0008006" key="8">
    <source>
        <dbReference type="Google" id="ProtNLM"/>
    </source>
</evidence>
<sequence length="192" mass="21558">MVPLWMGRLSRIFYLNMRGNQLRGTFPHHLLQSPLRPTVLDMSHNSFSGAIPMNERFPTLLAMGLLYVFFFWEITAYNFISLEICQTAIATASQAPYHISISKLHNLESLDLSNNELSGNIPSVLADLDSLGYFNVSCNNLSGEIPSKGHLVTFDERSYIGNAHLCGRPTNISCNPTRAPEESDNEEEEHVK</sequence>
<keyword evidence="5" id="KW-0812">Transmembrane</keyword>
<feature type="transmembrane region" description="Helical" evidence="5">
    <location>
        <begin position="60"/>
        <end position="80"/>
    </location>
</feature>
<dbReference type="AlphaFoldDB" id="A0A6D2HJQ4"/>
<comment type="similarity">
    <text evidence="1">Belongs to the RLP family.</text>
</comment>
<protein>
    <recommendedName>
        <fullName evidence="8">Leucine-rich repeat-containing N-terminal plant-type domain-containing protein</fullName>
    </recommendedName>
</protein>
<evidence type="ECO:0000313" key="7">
    <source>
        <dbReference type="Proteomes" id="UP000467841"/>
    </source>
</evidence>
<dbReference type="InterPro" id="IPR032675">
    <property type="entry name" value="LRR_dom_sf"/>
</dbReference>
<comment type="caution">
    <text evidence="6">The sequence shown here is derived from an EMBL/GenBank/DDBJ whole genome shotgun (WGS) entry which is preliminary data.</text>
</comment>
<dbReference type="Proteomes" id="UP000467841">
    <property type="component" value="Unassembled WGS sequence"/>
</dbReference>
<keyword evidence="5" id="KW-1133">Transmembrane helix</keyword>
<evidence type="ECO:0000256" key="3">
    <source>
        <dbReference type="ARBA" id="ARBA00022737"/>
    </source>
</evidence>
<keyword evidence="4" id="KW-0675">Receptor</keyword>
<gene>
    <name evidence="6" type="ORF">MERR_LOCUS1062</name>
</gene>
<evidence type="ECO:0000256" key="2">
    <source>
        <dbReference type="ARBA" id="ARBA00022614"/>
    </source>
</evidence>
<evidence type="ECO:0000256" key="5">
    <source>
        <dbReference type="SAM" id="Phobius"/>
    </source>
</evidence>
<evidence type="ECO:0000256" key="1">
    <source>
        <dbReference type="ARBA" id="ARBA00009592"/>
    </source>
</evidence>
<proteinExistence type="inferred from homology"/>
<keyword evidence="2" id="KW-0433">Leucine-rich repeat</keyword>
<organism evidence="6 7">
    <name type="scientific">Microthlaspi erraticum</name>
    <dbReference type="NCBI Taxonomy" id="1685480"/>
    <lineage>
        <taxon>Eukaryota</taxon>
        <taxon>Viridiplantae</taxon>
        <taxon>Streptophyta</taxon>
        <taxon>Embryophyta</taxon>
        <taxon>Tracheophyta</taxon>
        <taxon>Spermatophyta</taxon>
        <taxon>Magnoliopsida</taxon>
        <taxon>eudicotyledons</taxon>
        <taxon>Gunneridae</taxon>
        <taxon>Pentapetalae</taxon>
        <taxon>rosids</taxon>
        <taxon>malvids</taxon>
        <taxon>Brassicales</taxon>
        <taxon>Brassicaceae</taxon>
        <taxon>Coluteocarpeae</taxon>
        <taxon>Microthlaspi</taxon>
    </lineage>
</organism>
<dbReference type="EMBL" id="CACVBM020000066">
    <property type="protein sequence ID" value="CAA7013828.1"/>
    <property type="molecule type" value="Genomic_DNA"/>
</dbReference>
<evidence type="ECO:0000256" key="4">
    <source>
        <dbReference type="ARBA" id="ARBA00023170"/>
    </source>
</evidence>
<dbReference type="PANTHER" id="PTHR48062:SF63">
    <property type="entry name" value="RECEPTOR-LIKE PROTEIN 1"/>
    <property type="match status" value="1"/>
</dbReference>
<keyword evidence="7" id="KW-1185">Reference proteome</keyword>
<reference evidence="6" key="1">
    <citation type="submission" date="2020-01" db="EMBL/GenBank/DDBJ databases">
        <authorList>
            <person name="Mishra B."/>
        </authorList>
    </citation>
    <scope>NUCLEOTIDE SEQUENCE [LARGE SCALE GENOMIC DNA]</scope>
</reference>
<dbReference type="Pfam" id="PF00560">
    <property type="entry name" value="LRR_1"/>
    <property type="match status" value="2"/>
</dbReference>
<dbReference type="PROSITE" id="PS51450">
    <property type="entry name" value="LRR"/>
    <property type="match status" value="1"/>
</dbReference>
<dbReference type="SUPFAM" id="SSF52058">
    <property type="entry name" value="L domain-like"/>
    <property type="match status" value="1"/>
</dbReference>
<dbReference type="OrthoDB" id="1748906at2759"/>
<name>A0A6D2HJQ4_9BRAS</name>
<dbReference type="PANTHER" id="PTHR48062">
    <property type="entry name" value="RECEPTOR-LIKE PROTEIN 14"/>
    <property type="match status" value="1"/>
</dbReference>